<evidence type="ECO:0000256" key="2">
    <source>
        <dbReference type="SAM" id="SignalP"/>
    </source>
</evidence>
<name>A0A067L1Z6_JATCU</name>
<keyword evidence="4" id="KW-1185">Reference proteome</keyword>
<dbReference type="Proteomes" id="UP000027138">
    <property type="component" value="Unassembled WGS sequence"/>
</dbReference>
<gene>
    <name evidence="3" type="ORF">JCGZ_04440</name>
</gene>
<proteinExistence type="predicted"/>
<protein>
    <submittedName>
        <fullName evidence="3">Uncharacterized protein</fullName>
    </submittedName>
</protein>
<evidence type="ECO:0000313" key="3">
    <source>
        <dbReference type="EMBL" id="KDP38515.1"/>
    </source>
</evidence>
<feature type="compositionally biased region" description="Basic and acidic residues" evidence="1">
    <location>
        <begin position="29"/>
        <end position="49"/>
    </location>
</feature>
<accession>A0A067L1Z6</accession>
<feature type="compositionally biased region" description="Polar residues" evidence="1">
    <location>
        <begin position="72"/>
        <end position="81"/>
    </location>
</feature>
<reference evidence="3 4" key="1">
    <citation type="journal article" date="2014" name="PLoS ONE">
        <title>Global Analysis of Gene Expression Profiles in Physic Nut (Jatropha curcas L.) Seedlings Exposed to Salt Stress.</title>
        <authorList>
            <person name="Zhang L."/>
            <person name="Zhang C."/>
            <person name="Wu P."/>
            <person name="Chen Y."/>
            <person name="Li M."/>
            <person name="Jiang H."/>
            <person name="Wu G."/>
        </authorList>
    </citation>
    <scope>NUCLEOTIDE SEQUENCE [LARGE SCALE GENOMIC DNA]</scope>
    <source>
        <strain evidence="4">cv. GZQX0401</strain>
        <tissue evidence="3">Young leaves</tissue>
    </source>
</reference>
<evidence type="ECO:0000313" key="4">
    <source>
        <dbReference type="Proteomes" id="UP000027138"/>
    </source>
</evidence>
<organism evidence="3 4">
    <name type="scientific">Jatropha curcas</name>
    <name type="common">Barbados nut</name>
    <dbReference type="NCBI Taxonomy" id="180498"/>
    <lineage>
        <taxon>Eukaryota</taxon>
        <taxon>Viridiplantae</taxon>
        <taxon>Streptophyta</taxon>
        <taxon>Embryophyta</taxon>
        <taxon>Tracheophyta</taxon>
        <taxon>Spermatophyta</taxon>
        <taxon>Magnoliopsida</taxon>
        <taxon>eudicotyledons</taxon>
        <taxon>Gunneridae</taxon>
        <taxon>Pentapetalae</taxon>
        <taxon>rosids</taxon>
        <taxon>fabids</taxon>
        <taxon>Malpighiales</taxon>
        <taxon>Euphorbiaceae</taxon>
        <taxon>Crotonoideae</taxon>
        <taxon>Jatropheae</taxon>
        <taxon>Jatropha</taxon>
    </lineage>
</organism>
<keyword evidence="2" id="KW-0732">Signal</keyword>
<dbReference type="EMBL" id="KK914362">
    <property type="protein sequence ID" value="KDP38515.1"/>
    <property type="molecule type" value="Genomic_DNA"/>
</dbReference>
<feature type="signal peptide" evidence="2">
    <location>
        <begin position="1"/>
        <end position="19"/>
    </location>
</feature>
<feature type="chain" id="PRO_5001640117" evidence="2">
    <location>
        <begin position="20"/>
        <end position="104"/>
    </location>
</feature>
<dbReference type="AlphaFoldDB" id="A0A067L1Z6"/>
<sequence>MAKVAVFVLALALVLFVSAHSVGATTTDSGEKKKEETTASPENAKENKGDNSGATWGAWFKNKLGGLEGLISGNSQQNPSSAGGPAQAPFPYGGSAKAPSAKSN</sequence>
<feature type="region of interest" description="Disordered" evidence="1">
    <location>
        <begin position="23"/>
        <end position="56"/>
    </location>
</feature>
<evidence type="ECO:0000256" key="1">
    <source>
        <dbReference type="SAM" id="MobiDB-lite"/>
    </source>
</evidence>
<feature type="region of interest" description="Disordered" evidence="1">
    <location>
        <begin position="70"/>
        <end position="104"/>
    </location>
</feature>